<reference evidence="2" key="2">
    <citation type="journal article" date="2017" name="Nat. Plants">
        <title>The Aegilops tauschii genome reveals multiple impacts of transposons.</title>
        <authorList>
            <person name="Zhao G."/>
            <person name="Zou C."/>
            <person name="Li K."/>
            <person name="Wang K."/>
            <person name="Li T."/>
            <person name="Gao L."/>
            <person name="Zhang X."/>
            <person name="Wang H."/>
            <person name="Yang Z."/>
            <person name="Liu X."/>
            <person name="Jiang W."/>
            <person name="Mao L."/>
            <person name="Kong X."/>
            <person name="Jiao Y."/>
            <person name="Jia J."/>
        </authorList>
    </citation>
    <scope>NUCLEOTIDE SEQUENCE [LARGE SCALE GENOMIC DNA]</scope>
    <source>
        <strain evidence="2">cv. AL8/78</strain>
    </source>
</reference>
<reference evidence="1" key="3">
    <citation type="journal article" date="2017" name="Nature">
        <title>Genome sequence of the progenitor of the wheat D genome Aegilops tauschii.</title>
        <authorList>
            <person name="Luo M.C."/>
            <person name="Gu Y.Q."/>
            <person name="Puiu D."/>
            <person name="Wang H."/>
            <person name="Twardziok S.O."/>
            <person name="Deal K.R."/>
            <person name="Huo N."/>
            <person name="Zhu T."/>
            <person name="Wang L."/>
            <person name="Wang Y."/>
            <person name="McGuire P.E."/>
            <person name="Liu S."/>
            <person name="Long H."/>
            <person name="Ramasamy R.K."/>
            <person name="Rodriguez J.C."/>
            <person name="Van S.L."/>
            <person name="Yuan L."/>
            <person name="Wang Z."/>
            <person name="Xia Z."/>
            <person name="Xiao L."/>
            <person name="Anderson O.D."/>
            <person name="Ouyang S."/>
            <person name="Liang Y."/>
            <person name="Zimin A.V."/>
            <person name="Pertea G."/>
            <person name="Qi P."/>
            <person name="Bennetzen J.L."/>
            <person name="Dai X."/>
            <person name="Dawson M.W."/>
            <person name="Muller H.G."/>
            <person name="Kugler K."/>
            <person name="Rivarola-Duarte L."/>
            <person name="Spannagl M."/>
            <person name="Mayer K.F.X."/>
            <person name="Lu F.H."/>
            <person name="Bevan M.W."/>
            <person name="Leroy P."/>
            <person name="Li P."/>
            <person name="You F.M."/>
            <person name="Sun Q."/>
            <person name="Liu Z."/>
            <person name="Lyons E."/>
            <person name="Wicker T."/>
            <person name="Salzberg S.L."/>
            <person name="Devos K.M."/>
            <person name="Dvorak J."/>
        </authorList>
    </citation>
    <scope>NUCLEOTIDE SEQUENCE [LARGE SCALE GENOMIC DNA]</scope>
    <source>
        <strain evidence="1">cv. AL8/78</strain>
    </source>
</reference>
<reference evidence="1" key="5">
    <citation type="journal article" date="2021" name="G3 (Bethesda)">
        <title>Aegilops tauschii genome assembly Aet v5.0 features greater sequence contiguity and improved annotation.</title>
        <authorList>
            <person name="Wang L."/>
            <person name="Zhu T."/>
            <person name="Rodriguez J.C."/>
            <person name="Deal K.R."/>
            <person name="Dubcovsky J."/>
            <person name="McGuire P.E."/>
            <person name="Lux T."/>
            <person name="Spannagl M."/>
            <person name="Mayer K.F.X."/>
            <person name="Baldrich P."/>
            <person name="Meyers B.C."/>
            <person name="Huo N."/>
            <person name="Gu Y.Q."/>
            <person name="Zhou H."/>
            <person name="Devos K.M."/>
            <person name="Bennetzen J.L."/>
            <person name="Unver T."/>
            <person name="Budak H."/>
            <person name="Gulick P.J."/>
            <person name="Galiba G."/>
            <person name="Kalapos B."/>
            <person name="Nelson D.R."/>
            <person name="Li P."/>
            <person name="You F.M."/>
            <person name="Luo M.C."/>
            <person name="Dvorak J."/>
        </authorList>
    </citation>
    <scope>NUCLEOTIDE SEQUENCE [LARGE SCALE GENOMIC DNA]</scope>
    <source>
        <strain evidence="1">cv. AL8/78</strain>
    </source>
</reference>
<evidence type="ECO:0000313" key="1">
    <source>
        <dbReference type="EnsemblPlants" id="AET4Gv20795800.2"/>
    </source>
</evidence>
<reference evidence="1" key="4">
    <citation type="submission" date="2019-03" db="UniProtKB">
        <authorList>
            <consortium name="EnsemblPlants"/>
        </authorList>
    </citation>
    <scope>IDENTIFICATION</scope>
</reference>
<dbReference type="Proteomes" id="UP000015105">
    <property type="component" value="Chromosome 4D"/>
</dbReference>
<protein>
    <submittedName>
        <fullName evidence="1">Uncharacterized protein</fullName>
    </submittedName>
</protein>
<dbReference type="EnsemblPlants" id="AET4Gv20795800.2">
    <property type="protein sequence ID" value="AET4Gv20795800.2"/>
    <property type="gene ID" value="AET4Gv20795800"/>
</dbReference>
<dbReference type="AlphaFoldDB" id="A0A453J4X2"/>
<dbReference type="Gramene" id="AET4Gv20795800.2">
    <property type="protein sequence ID" value="AET4Gv20795800.2"/>
    <property type="gene ID" value="AET4Gv20795800"/>
</dbReference>
<organism evidence="1 2">
    <name type="scientific">Aegilops tauschii subsp. strangulata</name>
    <name type="common">Goatgrass</name>
    <dbReference type="NCBI Taxonomy" id="200361"/>
    <lineage>
        <taxon>Eukaryota</taxon>
        <taxon>Viridiplantae</taxon>
        <taxon>Streptophyta</taxon>
        <taxon>Embryophyta</taxon>
        <taxon>Tracheophyta</taxon>
        <taxon>Spermatophyta</taxon>
        <taxon>Magnoliopsida</taxon>
        <taxon>Liliopsida</taxon>
        <taxon>Poales</taxon>
        <taxon>Poaceae</taxon>
        <taxon>BOP clade</taxon>
        <taxon>Pooideae</taxon>
        <taxon>Triticodae</taxon>
        <taxon>Triticeae</taxon>
        <taxon>Triticinae</taxon>
        <taxon>Aegilops</taxon>
    </lineage>
</organism>
<accession>A0A453J4X2</accession>
<reference evidence="2" key="1">
    <citation type="journal article" date="2014" name="Science">
        <title>Ancient hybridizations among the ancestral genomes of bread wheat.</title>
        <authorList>
            <consortium name="International Wheat Genome Sequencing Consortium,"/>
            <person name="Marcussen T."/>
            <person name="Sandve S.R."/>
            <person name="Heier L."/>
            <person name="Spannagl M."/>
            <person name="Pfeifer M."/>
            <person name="Jakobsen K.S."/>
            <person name="Wulff B.B."/>
            <person name="Steuernagel B."/>
            <person name="Mayer K.F."/>
            <person name="Olsen O.A."/>
        </authorList>
    </citation>
    <scope>NUCLEOTIDE SEQUENCE [LARGE SCALE GENOMIC DNA]</scope>
    <source>
        <strain evidence="2">cv. AL8/78</strain>
    </source>
</reference>
<dbReference type="PANTHER" id="PTHR36478">
    <property type="entry name" value="OS04G0614237 PROTEIN-RELATED"/>
    <property type="match status" value="1"/>
</dbReference>
<sequence length="70" mass="8298">MMPHDVLPIGFRYRRRRHVKEQDLPGPKTLAKIYLRTKKGTCSMFCRLRSSTRSHKLNSGLTNKTRKWLV</sequence>
<keyword evidence="2" id="KW-1185">Reference proteome</keyword>
<dbReference type="PANTHER" id="PTHR36478:SF10">
    <property type="entry name" value="ELYS-LIKE DOMAIN-CONTAINING PROTEIN"/>
    <property type="match status" value="1"/>
</dbReference>
<evidence type="ECO:0000313" key="2">
    <source>
        <dbReference type="Proteomes" id="UP000015105"/>
    </source>
</evidence>
<proteinExistence type="predicted"/>
<name>A0A453J4X2_AEGTS</name>